<dbReference type="InterPro" id="IPR036396">
    <property type="entry name" value="Cyt_P450_sf"/>
</dbReference>
<keyword evidence="5 7" id="KW-0408">Iron</keyword>
<dbReference type="OrthoDB" id="4133219at2"/>
<dbReference type="SUPFAM" id="SSF48264">
    <property type="entry name" value="Cytochrome P450"/>
    <property type="match status" value="1"/>
</dbReference>
<dbReference type="PANTHER" id="PTHR46696:SF1">
    <property type="entry name" value="CYTOCHROME P450 YJIB-RELATED"/>
    <property type="match status" value="1"/>
</dbReference>
<dbReference type="InterPro" id="IPR002397">
    <property type="entry name" value="Cyt_P450_B"/>
</dbReference>
<dbReference type="PRINTS" id="PR00359">
    <property type="entry name" value="BP450"/>
</dbReference>
<dbReference type="InterPro" id="IPR017972">
    <property type="entry name" value="Cyt_P450_CS"/>
</dbReference>
<evidence type="ECO:0000256" key="5">
    <source>
        <dbReference type="ARBA" id="ARBA00023004"/>
    </source>
</evidence>
<name>A0A5B2XHL8_9PSEU</name>
<gene>
    <name evidence="8" type="ORF">F0L68_13515</name>
</gene>
<keyword evidence="4 7" id="KW-0560">Oxidoreductase</keyword>
<evidence type="ECO:0000256" key="2">
    <source>
        <dbReference type="ARBA" id="ARBA00022617"/>
    </source>
</evidence>
<dbReference type="Pfam" id="PF00067">
    <property type="entry name" value="p450"/>
    <property type="match status" value="2"/>
</dbReference>
<keyword evidence="9" id="KW-1185">Reference proteome</keyword>
<sequence length="394" mass="43947">MTEQTIQAPPSTADGGRALLDWCRDHREHQPVGPDAQGIYHVFRYDDVQRVMMNPATFSNDFTRIMPQLEDASKGSLLSVDPPLHRKLRRLVSEAFTPRMVASLEPRIAQLTGELLDEIDGAGFDLVQGLAYPLPVIVIAELLGVPATDRDLFQRWADDIFSSQITDLTDQDQIAEATKRTTELNAYLLDHTSRRRARPGDDLMSRLVEARVDDEALDDDEIVNFSRLLLLAGHITTTMLLGNAMLCLHDNPDAAAELRADPGLVPRAIEEILRVRPPFTMTARVVAEDTEIAGVAVPAGRMIMGWLLSANHDERQFPDPDRFDLHRDPNRQAAFGHGIHFCLGAPLARLEGRIALGALLDRFPDIQLAEPDKVTYRENQGFYGVAALPLMVRR</sequence>
<evidence type="ECO:0000256" key="6">
    <source>
        <dbReference type="ARBA" id="ARBA00023033"/>
    </source>
</evidence>
<dbReference type="PANTHER" id="PTHR46696">
    <property type="entry name" value="P450, PUTATIVE (EUROFUNG)-RELATED"/>
    <property type="match status" value="1"/>
</dbReference>
<dbReference type="PROSITE" id="PS00086">
    <property type="entry name" value="CYTOCHROME_P450"/>
    <property type="match status" value="1"/>
</dbReference>
<dbReference type="EMBL" id="VUOB01000022">
    <property type="protein sequence ID" value="KAA2262292.1"/>
    <property type="molecule type" value="Genomic_DNA"/>
</dbReference>
<dbReference type="CDD" id="cd11032">
    <property type="entry name" value="P450_EryK-like"/>
    <property type="match status" value="1"/>
</dbReference>
<keyword evidence="6 7" id="KW-0503">Monooxygenase</keyword>
<dbReference type="AlphaFoldDB" id="A0A5B2XHL8"/>
<evidence type="ECO:0000256" key="7">
    <source>
        <dbReference type="RuleBase" id="RU000461"/>
    </source>
</evidence>
<comment type="caution">
    <text evidence="8">The sequence shown here is derived from an EMBL/GenBank/DDBJ whole genome shotgun (WGS) entry which is preliminary data.</text>
</comment>
<evidence type="ECO:0000256" key="4">
    <source>
        <dbReference type="ARBA" id="ARBA00023002"/>
    </source>
</evidence>
<evidence type="ECO:0000313" key="9">
    <source>
        <dbReference type="Proteomes" id="UP000323454"/>
    </source>
</evidence>
<dbReference type="Proteomes" id="UP000323454">
    <property type="component" value="Unassembled WGS sequence"/>
</dbReference>
<comment type="similarity">
    <text evidence="1 7">Belongs to the cytochrome P450 family.</text>
</comment>
<dbReference type="GO" id="GO:0016705">
    <property type="term" value="F:oxidoreductase activity, acting on paired donors, with incorporation or reduction of molecular oxygen"/>
    <property type="evidence" value="ECO:0007669"/>
    <property type="project" value="InterPro"/>
</dbReference>
<reference evidence="8 9" key="1">
    <citation type="submission" date="2019-09" db="EMBL/GenBank/DDBJ databases">
        <title>Goodfellowia gen. nov., a new genus of the Pseudonocardineae related to Actinoalloteichus, containing Goodfellowia coeruleoviolacea gen. nov., comb. nov. gen. nov., comb. nov.</title>
        <authorList>
            <person name="Labeda D."/>
        </authorList>
    </citation>
    <scope>NUCLEOTIDE SEQUENCE [LARGE SCALE GENOMIC DNA]</scope>
    <source>
        <strain evidence="8 9">AN110305</strain>
    </source>
</reference>
<dbReference type="InterPro" id="IPR001128">
    <property type="entry name" value="Cyt_P450"/>
</dbReference>
<dbReference type="GO" id="GO:0004497">
    <property type="term" value="F:monooxygenase activity"/>
    <property type="evidence" value="ECO:0007669"/>
    <property type="project" value="UniProtKB-KW"/>
</dbReference>
<dbReference type="FunFam" id="1.10.630.10:FF:000018">
    <property type="entry name" value="Cytochrome P450 monooxygenase"/>
    <property type="match status" value="1"/>
</dbReference>
<proteinExistence type="inferred from homology"/>
<dbReference type="GO" id="GO:0005506">
    <property type="term" value="F:iron ion binding"/>
    <property type="evidence" value="ECO:0007669"/>
    <property type="project" value="InterPro"/>
</dbReference>
<organism evidence="8 9">
    <name type="scientific">Solihabitans fulvus</name>
    <dbReference type="NCBI Taxonomy" id="1892852"/>
    <lineage>
        <taxon>Bacteria</taxon>
        <taxon>Bacillati</taxon>
        <taxon>Actinomycetota</taxon>
        <taxon>Actinomycetes</taxon>
        <taxon>Pseudonocardiales</taxon>
        <taxon>Pseudonocardiaceae</taxon>
        <taxon>Solihabitans</taxon>
    </lineage>
</organism>
<reference evidence="8 9" key="2">
    <citation type="submission" date="2019-09" db="EMBL/GenBank/DDBJ databases">
        <authorList>
            <person name="Jin C."/>
        </authorList>
    </citation>
    <scope>NUCLEOTIDE SEQUENCE [LARGE SCALE GENOMIC DNA]</scope>
    <source>
        <strain evidence="8 9">AN110305</strain>
    </source>
</reference>
<evidence type="ECO:0000313" key="8">
    <source>
        <dbReference type="EMBL" id="KAA2262292.1"/>
    </source>
</evidence>
<protein>
    <submittedName>
        <fullName evidence="8">Cytochrome P450</fullName>
    </submittedName>
</protein>
<dbReference type="RefSeq" id="WP_149849875.1">
    <property type="nucleotide sequence ID" value="NZ_VUOB01000022.1"/>
</dbReference>
<keyword evidence="2 7" id="KW-0349">Heme</keyword>
<dbReference type="Gene3D" id="1.10.630.10">
    <property type="entry name" value="Cytochrome P450"/>
    <property type="match status" value="1"/>
</dbReference>
<evidence type="ECO:0000256" key="1">
    <source>
        <dbReference type="ARBA" id="ARBA00010617"/>
    </source>
</evidence>
<keyword evidence="3 7" id="KW-0479">Metal-binding</keyword>
<evidence type="ECO:0000256" key="3">
    <source>
        <dbReference type="ARBA" id="ARBA00022723"/>
    </source>
</evidence>
<dbReference type="GO" id="GO:0020037">
    <property type="term" value="F:heme binding"/>
    <property type="evidence" value="ECO:0007669"/>
    <property type="project" value="InterPro"/>
</dbReference>
<accession>A0A5B2XHL8</accession>